<evidence type="ECO:0000256" key="5">
    <source>
        <dbReference type="SAM" id="MobiDB-lite"/>
    </source>
</evidence>
<comment type="function">
    <text evidence="4">Binds to the 23S rRNA.</text>
</comment>
<dbReference type="InterPro" id="IPR030878">
    <property type="entry name" value="Ribosomal_uL15"/>
</dbReference>
<name>A0A5C0UGI0_9PROT</name>
<dbReference type="Gene3D" id="3.100.10.10">
    <property type="match status" value="1"/>
</dbReference>
<dbReference type="InterPro" id="IPR036227">
    <property type="entry name" value="Ribosomal_uL15/eL18_sf"/>
</dbReference>
<feature type="compositionally biased region" description="Basic residues" evidence="5">
    <location>
        <begin position="29"/>
        <end position="38"/>
    </location>
</feature>
<evidence type="ECO:0000256" key="3">
    <source>
        <dbReference type="ARBA" id="ARBA00023274"/>
    </source>
</evidence>
<dbReference type="EMBL" id="CP043314">
    <property type="protein sequence ID" value="QEK38919.1"/>
    <property type="molecule type" value="Genomic_DNA"/>
</dbReference>
<dbReference type="InterPro" id="IPR005749">
    <property type="entry name" value="Ribosomal_uL15_bac-type"/>
</dbReference>
<evidence type="ECO:0000256" key="2">
    <source>
        <dbReference type="ARBA" id="ARBA00022980"/>
    </source>
</evidence>
<sequence length="148" mass="15953">MSLNNLSRPVYVKSRKRVGRGIGSTKGKTAGKGHKGQKARAGASIKGEGGQTTLIRRLPKVGFTSRKKIRSNVHVCTLRTISELIKSGRILETDVIDDNLFRNKGIIAKHKVLKIIGNDLLNSPIKTSVKKISAGARKAIESSGGEIL</sequence>
<dbReference type="NCBIfam" id="TIGR01071">
    <property type="entry name" value="rplO_bact"/>
    <property type="match status" value="1"/>
</dbReference>
<dbReference type="Proteomes" id="UP000324924">
    <property type="component" value="Chromosome"/>
</dbReference>
<dbReference type="Pfam" id="PF00828">
    <property type="entry name" value="Ribosomal_L27A"/>
    <property type="match status" value="1"/>
</dbReference>
<dbReference type="AlphaFoldDB" id="A0A5C0UGI0"/>
<evidence type="ECO:0000256" key="1">
    <source>
        <dbReference type="ARBA" id="ARBA00007320"/>
    </source>
</evidence>
<proteinExistence type="inferred from homology"/>
<comment type="subunit">
    <text evidence="4">Part of the 50S ribosomal subunit.</text>
</comment>
<keyword evidence="8" id="KW-1185">Reference proteome</keyword>
<evidence type="ECO:0000313" key="7">
    <source>
        <dbReference type="EMBL" id="QEK38919.1"/>
    </source>
</evidence>
<accession>A0A5C0UGI0</accession>
<evidence type="ECO:0000259" key="6">
    <source>
        <dbReference type="Pfam" id="PF00828"/>
    </source>
</evidence>
<comment type="similarity">
    <text evidence="1 4">Belongs to the universal ribosomal protein uL15 family.</text>
</comment>
<dbReference type="SUPFAM" id="SSF52080">
    <property type="entry name" value="Ribosomal proteins L15p and L18e"/>
    <property type="match status" value="1"/>
</dbReference>
<dbReference type="GO" id="GO:0019843">
    <property type="term" value="F:rRNA binding"/>
    <property type="evidence" value="ECO:0007669"/>
    <property type="project" value="UniProtKB-UniRule"/>
</dbReference>
<dbReference type="KEGG" id="nabu:FZC36_00500"/>
<evidence type="ECO:0000313" key="8">
    <source>
        <dbReference type="Proteomes" id="UP000324924"/>
    </source>
</evidence>
<dbReference type="HAMAP" id="MF_01341">
    <property type="entry name" value="Ribosomal_uL15"/>
    <property type="match status" value="1"/>
</dbReference>
<dbReference type="InterPro" id="IPR021131">
    <property type="entry name" value="Ribosomal_uL15/eL18"/>
</dbReference>
<dbReference type="GO" id="GO:0006412">
    <property type="term" value="P:translation"/>
    <property type="evidence" value="ECO:0007669"/>
    <property type="project" value="UniProtKB-UniRule"/>
</dbReference>
<dbReference type="GO" id="GO:0022625">
    <property type="term" value="C:cytosolic large ribosomal subunit"/>
    <property type="evidence" value="ECO:0007669"/>
    <property type="project" value="TreeGrafter"/>
</dbReference>
<keyword evidence="4" id="KW-0699">rRNA-binding</keyword>
<protein>
    <recommendedName>
        <fullName evidence="4">Large ribosomal subunit protein uL15</fullName>
    </recommendedName>
</protein>
<dbReference type="GO" id="GO:0003735">
    <property type="term" value="F:structural constituent of ribosome"/>
    <property type="evidence" value="ECO:0007669"/>
    <property type="project" value="InterPro"/>
</dbReference>
<keyword evidence="3 4" id="KW-0687">Ribonucleoprotein</keyword>
<dbReference type="PANTHER" id="PTHR12934:SF11">
    <property type="entry name" value="LARGE RIBOSOMAL SUBUNIT PROTEIN UL15M"/>
    <property type="match status" value="1"/>
</dbReference>
<evidence type="ECO:0000256" key="4">
    <source>
        <dbReference type="HAMAP-Rule" id="MF_01341"/>
    </source>
</evidence>
<keyword evidence="2 4" id="KW-0689">Ribosomal protein</keyword>
<feature type="region of interest" description="Disordered" evidence="5">
    <location>
        <begin position="17"/>
        <end position="46"/>
    </location>
</feature>
<organism evidence="7 8">
    <name type="scientific">Candidatus Nesciobacter abundans</name>
    <dbReference type="NCBI Taxonomy" id="2601668"/>
    <lineage>
        <taxon>Bacteria</taxon>
        <taxon>Pseudomonadati</taxon>
        <taxon>Pseudomonadota</taxon>
        <taxon>Alphaproteobacteria</taxon>
        <taxon>Holosporales</taxon>
        <taxon>Holosporaceae</taxon>
        <taxon>Candidatus Nesciobacter</taxon>
    </lineage>
</organism>
<keyword evidence="4" id="KW-0694">RNA-binding</keyword>
<dbReference type="RefSeq" id="WP_148972042.1">
    <property type="nucleotide sequence ID" value="NZ_CP043314.1"/>
</dbReference>
<gene>
    <name evidence="4" type="primary">rplO</name>
    <name evidence="7" type="ORF">FZC36_00500</name>
</gene>
<reference evidence="7 8" key="1">
    <citation type="submission" date="2019-08" db="EMBL/GenBank/DDBJ databases">
        <title>Highly reduced genomes of protist endosymbionts show evolutionary convergence.</title>
        <authorList>
            <person name="George E."/>
            <person name="Husnik F."/>
            <person name="Tashyreva D."/>
            <person name="Prokopchuk G."/>
            <person name="Horak A."/>
            <person name="Kwong W.K."/>
            <person name="Lukes J."/>
            <person name="Keeling P.J."/>
        </authorList>
    </citation>
    <scope>NUCLEOTIDE SEQUENCE [LARGE SCALE GENOMIC DNA]</scope>
    <source>
        <strain evidence="7">1604HC</strain>
    </source>
</reference>
<dbReference type="PANTHER" id="PTHR12934">
    <property type="entry name" value="50S RIBOSOMAL PROTEIN L15"/>
    <property type="match status" value="1"/>
</dbReference>
<feature type="domain" description="Large ribosomal subunit protein uL15/eL18" evidence="6">
    <location>
        <begin position="77"/>
        <end position="147"/>
    </location>
</feature>
<dbReference type="OrthoDB" id="9810293at2"/>